<protein>
    <submittedName>
        <fullName evidence="2">Uncharacterized protein</fullName>
    </submittedName>
</protein>
<accession>A0A820BDW5</accession>
<evidence type="ECO:0000313" key="3">
    <source>
        <dbReference type="Proteomes" id="UP000663836"/>
    </source>
</evidence>
<feature type="region of interest" description="Disordered" evidence="1">
    <location>
        <begin position="17"/>
        <end position="36"/>
    </location>
</feature>
<reference evidence="2" key="1">
    <citation type="submission" date="2021-02" db="EMBL/GenBank/DDBJ databases">
        <authorList>
            <person name="Nowell W R."/>
        </authorList>
    </citation>
    <scope>NUCLEOTIDE SEQUENCE</scope>
</reference>
<dbReference type="EMBL" id="CAJOBD010015013">
    <property type="protein sequence ID" value="CAF4204628.1"/>
    <property type="molecule type" value="Genomic_DNA"/>
</dbReference>
<gene>
    <name evidence="2" type="ORF">JBS370_LOCUS36687</name>
</gene>
<proteinExistence type="predicted"/>
<dbReference type="Proteomes" id="UP000663836">
    <property type="component" value="Unassembled WGS sequence"/>
</dbReference>
<feature type="compositionally biased region" description="Polar residues" evidence="1">
    <location>
        <begin position="19"/>
        <end position="36"/>
    </location>
</feature>
<feature type="non-terminal residue" evidence="2">
    <location>
        <position position="36"/>
    </location>
</feature>
<comment type="caution">
    <text evidence="2">The sequence shown here is derived from an EMBL/GenBank/DDBJ whole genome shotgun (WGS) entry which is preliminary data.</text>
</comment>
<organism evidence="2 3">
    <name type="scientific">Rotaria sordida</name>
    <dbReference type="NCBI Taxonomy" id="392033"/>
    <lineage>
        <taxon>Eukaryota</taxon>
        <taxon>Metazoa</taxon>
        <taxon>Spiralia</taxon>
        <taxon>Gnathifera</taxon>
        <taxon>Rotifera</taxon>
        <taxon>Eurotatoria</taxon>
        <taxon>Bdelloidea</taxon>
        <taxon>Philodinida</taxon>
        <taxon>Philodinidae</taxon>
        <taxon>Rotaria</taxon>
    </lineage>
</organism>
<evidence type="ECO:0000313" key="2">
    <source>
        <dbReference type="EMBL" id="CAF4204628.1"/>
    </source>
</evidence>
<name>A0A820BDW5_9BILA</name>
<evidence type="ECO:0000256" key="1">
    <source>
        <dbReference type="SAM" id="MobiDB-lite"/>
    </source>
</evidence>
<dbReference type="AlphaFoldDB" id="A0A820BDW5"/>
<sequence>MLKNSDYPGREVDKLIKQTIRSSNQTSTAQTQKKDE</sequence>